<feature type="region of interest" description="Disordered" evidence="1">
    <location>
        <begin position="50"/>
        <end position="76"/>
    </location>
</feature>
<dbReference type="EMBL" id="JBHSML010000013">
    <property type="protein sequence ID" value="MFC5518451.1"/>
    <property type="molecule type" value="Genomic_DNA"/>
</dbReference>
<evidence type="ECO:0000256" key="1">
    <source>
        <dbReference type="SAM" id="MobiDB-lite"/>
    </source>
</evidence>
<keyword evidence="3" id="KW-1185">Reference proteome</keyword>
<reference evidence="3" key="1">
    <citation type="journal article" date="2019" name="Int. J. Syst. Evol. Microbiol.">
        <title>The Global Catalogue of Microorganisms (GCM) 10K type strain sequencing project: providing services to taxonomists for standard genome sequencing and annotation.</title>
        <authorList>
            <consortium name="The Broad Institute Genomics Platform"/>
            <consortium name="The Broad Institute Genome Sequencing Center for Infectious Disease"/>
            <person name="Wu L."/>
            <person name="Ma J."/>
        </authorList>
    </citation>
    <scope>NUCLEOTIDE SEQUENCE [LARGE SCALE GENOMIC DNA]</scope>
    <source>
        <strain evidence="3">KACC 12633</strain>
    </source>
</reference>
<organism evidence="2 3">
    <name type="scientific">Kaistia terrae</name>
    <dbReference type="NCBI Taxonomy" id="537017"/>
    <lineage>
        <taxon>Bacteria</taxon>
        <taxon>Pseudomonadati</taxon>
        <taxon>Pseudomonadota</taxon>
        <taxon>Alphaproteobacteria</taxon>
        <taxon>Hyphomicrobiales</taxon>
        <taxon>Kaistiaceae</taxon>
        <taxon>Kaistia</taxon>
    </lineage>
</organism>
<evidence type="ECO:0000313" key="3">
    <source>
        <dbReference type="Proteomes" id="UP001596150"/>
    </source>
</evidence>
<name>A0ABW0Q0R5_9HYPH</name>
<dbReference type="Proteomes" id="UP001596150">
    <property type="component" value="Unassembled WGS sequence"/>
</dbReference>
<accession>A0ABW0Q0R5</accession>
<protein>
    <submittedName>
        <fullName evidence="2">Uncharacterized protein</fullName>
    </submittedName>
</protein>
<proteinExistence type="predicted"/>
<feature type="compositionally biased region" description="Basic and acidic residues" evidence="1">
    <location>
        <begin position="50"/>
        <end position="67"/>
    </location>
</feature>
<comment type="caution">
    <text evidence="2">The sequence shown here is derived from an EMBL/GenBank/DDBJ whole genome shotgun (WGS) entry which is preliminary data.</text>
</comment>
<evidence type="ECO:0000313" key="2">
    <source>
        <dbReference type="EMBL" id="MFC5518451.1"/>
    </source>
</evidence>
<gene>
    <name evidence="2" type="ORF">ACFPP9_21935</name>
</gene>
<sequence>MGSLHEEPALPRADEFKAALLAEGVDPAIAEAAAGLPPLKISTPEEIAARRAERRERIAREKADGTRNPDGSKAQP</sequence>
<dbReference type="RefSeq" id="WP_266343394.1">
    <property type="nucleotide sequence ID" value="NZ_JAPKNH010000003.1"/>
</dbReference>